<feature type="chain" id="PRO_5026999848" evidence="1">
    <location>
        <begin position="33"/>
        <end position="165"/>
    </location>
</feature>
<organism evidence="2 3">
    <name type="scientific">Momordica charantia</name>
    <name type="common">Bitter gourd</name>
    <name type="synonym">Balsam pear</name>
    <dbReference type="NCBI Taxonomy" id="3673"/>
    <lineage>
        <taxon>Eukaryota</taxon>
        <taxon>Viridiplantae</taxon>
        <taxon>Streptophyta</taxon>
        <taxon>Embryophyta</taxon>
        <taxon>Tracheophyta</taxon>
        <taxon>Spermatophyta</taxon>
        <taxon>Magnoliopsida</taxon>
        <taxon>eudicotyledons</taxon>
        <taxon>Gunneridae</taxon>
        <taxon>Pentapetalae</taxon>
        <taxon>rosids</taxon>
        <taxon>fabids</taxon>
        <taxon>Cucurbitales</taxon>
        <taxon>Cucurbitaceae</taxon>
        <taxon>Momordiceae</taxon>
        <taxon>Momordica</taxon>
    </lineage>
</organism>
<dbReference type="RefSeq" id="XP_022155180.1">
    <property type="nucleotide sequence ID" value="XM_022299488.1"/>
</dbReference>
<dbReference type="InterPro" id="IPR036758">
    <property type="entry name" value="At5g01610-like"/>
</dbReference>
<dbReference type="Gene3D" id="2.30.240.10">
    <property type="entry name" value="At5g01610-like"/>
    <property type="match status" value="1"/>
</dbReference>
<keyword evidence="1" id="KW-0732">Signal</keyword>
<keyword evidence="2" id="KW-1185">Reference proteome</keyword>
<dbReference type="Pfam" id="PF04398">
    <property type="entry name" value="DUF538"/>
    <property type="match status" value="1"/>
</dbReference>
<dbReference type="GeneID" id="111022312"/>
<dbReference type="PANTHER" id="PTHR31676">
    <property type="entry name" value="T31J12.3 PROTEIN-RELATED"/>
    <property type="match status" value="1"/>
</dbReference>
<evidence type="ECO:0000313" key="3">
    <source>
        <dbReference type="RefSeq" id="XP_022155180.1"/>
    </source>
</evidence>
<accession>A0A6J1DLP9</accession>
<dbReference type="KEGG" id="mcha:111022312"/>
<proteinExistence type="predicted"/>
<dbReference type="SUPFAM" id="SSF141562">
    <property type="entry name" value="At5g01610-like"/>
    <property type="match status" value="1"/>
</dbReference>
<sequence>MSFLEPYSKSMASLFLLLLFAFVSFSNPLVSAQKALTAYDILQQYGFPVGILPVGVTGYELDRVTGEFSLYLNQKCRFSIESYALEYKPTIKGVISQGRIRNLKGVTVKVLLLWLNIVEVVNDGYDLQFSVGIASANFPIDGFYESPQCGCGFDCGKAGKLVAAS</sequence>
<dbReference type="OrthoDB" id="1897482at2759"/>
<dbReference type="PANTHER" id="PTHR31676:SF196">
    <property type="entry name" value="DUF538 FAMILY PROTEIN"/>
    <property type="match status" value="1"/>
</dbReference>
<feature type="signal peptide" evidence="1">
    <location>
        <begin position="1"/>
        <end position="32"/>
    </location>
</feature>
<dbReference type="Proteomes" id="UP000504603">
    <property type="component" value="Unplaced"/>
</dbReference>
<evidence type="ECO:0000256" key="1">
    <source>
        <dbReference type="SAM" id="SignalP"/>
    </source>
</evidence>
<name>A0A6J1DLP9_MOMCH</name>
<gene>
    <name evidence="3" type="primary">LOC111022312</name>
</gene>
<reference evidence="3" key="1">
    <citation type="submission" date="2025-08" db="UniProtKB">
        <authorList>
            <consortium name="RefSeq"/>
        </authorList>
    </citation>
    <scope>IDENTIFICATION</scope>
    <source>
        <strain evidence="3">OHB3-1</strain>
    </source>
</reference>
<dbReference type="AlphaFoldDB" id="A0A6J1DLP9"/>
<evidence type="ECO:0000313" key="2">
    <source>
        <dbReference type="Proteomes" id="UP000504603"/>
    </source>
</evidence>
<dbReference type="InterPro" id="IPR007493">
    <property type="entry name" value="DUF538"/>
</dbReference>
<protein>
    <submittedName>
        <fullName evidence="3">Uncharacterized protein At5g01610-like</fullName>
    </submittedName>
</protein>